<dbReference type="EMBL" id="MU151096">
    <property type="protein sequence ID" value="KAF9450830.1"/>
    <property type="molecule type" value="Genomic_DNA"/>
</dbReference>
<evidence type="ECO:0000256" key="2">
    <source>
        <dbReference type="SAM" id="Phobius"/>
    </source>
</evidence>
<keyword evidence="4" id="KW-1185">Reference proteome</keyword>
<keyword evidence="2" id="KW-0472">Membrane</keyword>
<keyword evidence="2" id="KW-1133">Transmembrane helix</keyword>
<dbReference type="OrthoDB" id="3226582at2759"/>
<name>A0A9P5XJR5_9AGAR</name>
<evidence type="ECO:0000313" key="3">
    <source>
        <dbReference type="EMBL" id="KAF9450830.1"/>
    </source>
</evidence>
<dbReference type="Proteomes" id="UP000807342">
    <property type="component" value="Unassembled WGS sequence"/>
</dbReference>
<dbReference type="AlphaFoldDB" id="A0A9P5XJR5"/>
<gene>
    <name evidence="3" type="ORF">P691DRAFT_788362</name>
</gene>
<feature type="transmembrane region" description="Helical" evidence="2">
    <location>
        <begin position="22"/>
        <end position="43"/>
    </location>
</feature>
<feature type="transmembrane region" description="Helical" evidence="2">
    <location>
        <begin position="123"/>
        <end position="141"/>
    </location>
</feature>
<proteinExistence type="predicted"/>
<evidence type="ECO:0000256" key="1">
    <source>
        <dbReference type="SAM" id="MobiDB-lite"/>
    </source>
</evidence>
<sequence>MTFINRASFLDDPFHHSLNEYISAYMQAGVLLVLSFVASILLIKNKSNHWQWLLAAGAVMLAIATADLILGYYILFSRVLRGQLALPFRFFYPKYFLYVTNNIIADCLVIYRCYMIWGRDKRVIALPVIVLLATSGRIWWISRKPQLNVGLVQIVEGRHAMFTTQYNWYDRDPSQILQGGDGGDSGGVPSSPDAVLKDGEQIAVETQEA</sequence>
<organism evidence="3 4">
    <name type="scientific">Macrolepiota fuliginosa MF-IS2</name>
    <dbReference type="NCBI Taxonomy" id="1400762"/>
    <lineage>
        <taxon>Eukaryota</taxon>
        <taxon>Fungi</taxon>
        <taxon>Dikarya</taxon>
        <taxon>Basidiomycota</taxon>
        <taxon>Agaricomycotina</taxon>
        <taxon>Agaricomycetes</taxon>
        <taxon>Agaricomycetidae</taxon>
        <taxon>Agaricales</taxon>
        <taxon>Agaricineae</taxon>
        <taxon>Agaricaceae</taxon>
        <taxon>Macrolepiota</taxon>
    </lineage>
</organism>
<accession>A0A9P5XJR5</accession>
<feature type="region of interest" description="Disordered" evidence="1">
    <location>
        <begin position="179"/>
        <end position="209"/>
    </location>
</feature>
<feature type="transmembrane region" description="Helical" evidence="2">
    <location>
        <begin position="52"/>
        <end position="75"/>
    </location>
</feature>
<comment type="caution">
    <text evidence="3">The sequence shown here is derived from an EMBL/GenBank/DDBJ whole genome shotgun (WGS) entry which is preliminary data.</text>
</comment>
<reference evidence="3" key="1">
    <citation type="submission" date="2020-11" db="EMBL/GenBank/DDBJ databases">
        <authorList>
            <consortium name="DOE Joint Genome Institute"/>
            <person name="Ahrendt S."/>
            <person name="Riley R."/>
            <person name="Andreopoulos W."/>
            <person name="Labutti K."/>
            <person name="Pangilinan J."/>
            <person name="Ruiz-Duenas F.J."/>
            <person name="Barrasa J.M."/>
            <person name="Sanchez-Garcia M."/>
            <person name="Camarero S."/>
            <person name="Miyauchi S."/>
            <person name="Serrano A."/>
            <person name="Linde D."/>
            <person name="Babiker R."/>
            <person name="Drula E."/>
            <person name="Ayuso-Fernandez I."/>
            <person name="Pacheco R."/>
            <person name="Padilla G."/>
            <person name="Ferreira P."/>
            <person name="Barriuso J."/>
            <person name="Kellner H."/>
            <person name="Castanera R."/>
            <person name="Alfaro M."/>
            <person name="Ramirez L."/>
            <person name="Pisabarro A.G."/>
            <person name="Kuo A."/>
            <person name="Tritt A."/>
            <person name="Lipzen A."/>
            <person name="He G."/>
            <person name="Yan M."/>
            <person name="Ng V."/>
            <person name="Cullen D."/>
            <person name="Martin F."/>
            <person name="Rosso M.-N."/>
            <person name="Henrissat B."/>
            <person name="Hibbett D."/>
            <person name="Martinez A.T."/>
            <person name="Grigoriev I.V."/>
        </authorList>
    </citation>
    <scope>NUCLEOTIDE SEQUENCE</scope>
    <source>
        <strain evidence="3">MF-IS2</strain>
    </source>
</reference>
<feature type="transmembrane region" description="Helical" evidence="2">
    <location>
        <begin position="95"/>
        <end position="111"/>
    </location>
</feature>
<keyword evidence="2" id="KW-0812">Transmembrane</keyword>
<evidence type="ECO:0000313" key="4">
    <source>
        <dbReference type="Proteomes" id="UP000807342"/>
    </source>
</evidence>
<protein>
    <submittedName>
        <fullName evidence="3">Uncharacterized protein</fullName>
    </submittedName>
</protein>